<dbReference type="InterPro" id="IPR015421">
    <property type="entry name" value="PyrdxlP-dep_Trfase_major"/>
</dbReference>
<sequence>VSDHWPFLQSTRDIHVTGAEGAYLFTKNGPLLDAAGGAIVVNVGHGRQEVADAVGKATAQSSYVVPPWLTDERVSLVERLREDWLPESLSRLHMTSGGSEAVESAMKIAIMHHASRGQPEKCRIIGRSISYHGTTLATTAVGGHEARKVGIAHALNPQPVIPTPYVLRCPDVDPLRYFVEGLEKTIASEGAETIAALLAEPITGSSGGAIVPPDGYWQAVRRICDDNDILLIMDEVMTGFGRTGTDFGYQHWPIEPDILIAGKGLAGGYAPLVGVFATDRVAHPIAEQGYNVMFHTFGAHPAACAAAASVLTILRREKLVERSRKLGERLHERLTSAFSNHPHVAEVRGRGLLQAIEIVRDRDTLDPFPVEDSVSGRVVGEGLKRGIFFYGGGTGVVRDIVCMGPPFVIDETDIDRMAETLLECVDTITA</sequence>
<keyword evidence="2" id="KW-0663">Pyridoxal phosphate</keyword>
<dbReference type="InterPro" id="IPR015422">
    <property type="entry name" value="PyrdxlP-dep_Trfase_small"/>
</dbReference>
<dbReference type="SUPFAM" id="SSF53383">
    <property type="entry name" value="PLP-dependent transferases"/>
    <property type="match status" value="1"/>
</dbReference>
<comment type="similarity">
    <text evidence="1">Belongs to the class-III pyridoxal-phosphate-dependent aminotransferase family.</text>
</comment>
<dbReference type="Gene3D" id="3.90.1150.10">
    <property type="entry name" value="Aspartate Aminotransferase, domain 1"/>
    <property type="match status" value="1"/>
</dbReference>
<dbReference type="Gene3D" id="3.40.640.10">
    <property type="entry name" value="Type I PLP-dependent aspartate aminotransferase-like (Major domain)"/>
    <property type="match status" value="1"/>
</dbReference>
<dbReference type="InterPro" id="IPR015424">
    <property type="entry name" value="PyrdxlP-dep_Trfase"/>
</dbReference>
<feature type="non-terminal residue" evidence="3">
    <location>
        <position position="1"/>
    </location>
</feature>
<dbReference type="InterPro" id="IPR005814">
    <property type="entry name" value="Aminotrans_3"/>
</dbReference>
<dbReference type="Pfam" id="PF00202">
    <property type="entry name" value="Aminotran_3"/>
    <property type="match status" value="1"/>
</dbReference>
<evidence type="ECO:0008006" key="4">
    <source>
        <dbReference type="Google" id="ProtNLM"/>
    </source>
</evidence>
<accession>A0A382DTE6</accession>
<dbReference type="CDD" id="cd00610">
    <property type="entry name" value="OAT_like"/>
    <property type="match status" value="1"/>
</dbReference>
<protein>
    <recommendedName>
        <fullName evidence="4">Aspartate aminotransferase family protein</fullName>
    </recommendedName>
</protein>
<reference evidence="3" key="1">
    <citation type="submission" date="2018-05" db="EMBL/GenBank/DDBJ databases">
        <authorList>
            <person name="Lanie J.A."/>
            <person name="Ng W.-L."/>
            <person name="Kazmierczak K.M."/>
            <person name="Andrzejewski T.M."/>
            <person name="Davidsen T.M."/>
            <person name="Wayne K.J."/>
            <person name="Tettelin H."/>
            <person name="Glass J.I."/>
            <person name="Rusch D."/>
            <person name="Podicherti R."/>
            <person name="Tsui H.-C.T."/>
            <person name="Winkler M.E."/>
        </authorList>
    </citation>
    <scope>NUCLEOTIDE SEQUENCE</scope>
</reference>
<dbReference type="PROSITE" id="PS00600">
    <property type="entry name" value="AA_TRANSFER_CLASS_3"/>
    <property type="match status" value="1"/>
</dbReference>
<organism evidence="3">
    <name type="scientific">marine metagenome</name>
    <dbReference type="NCBI Taxonomy" id="408172"/>
    <lineage>
        <taxon>unclassified sequences</taxon>
        <taxon>metagenomes</taxon>
        <taxon>ecological metagenomes</taxon>
    </lineage>
</organism>
<evidence type="ECO:0000313" key="3">
    <source>
        <dbReference type="EMBL" id="SVB40933.1"/>
    </source>
</evidence>
<dbReference type="PANTHER" id="PTHR43094">
    <property type="entry name" value="AMINOTRANSFERASE"/>
    <property type="match status" value="1"/>
</dbReference>
<dbReference type="GO" id="GO:0030170">
    <property type="term" value="F:pyridoxal phosphate binding"/>
    <property type="evidence" value="ECO:0007669"/>
    <property type="project" value="InterPro"/>
</dbReference>
<dbReference type="EMBL" id="UINC01040696">
    <property type="protein sequence ID" value="SVB40933.1"/>
    <property type="molecule type" value="Genomic_DNA"/>
</dbReference>
<dbReference type="GO" id="GO:0008483">
    <property type="term" value="F:transaminase activity"/>
    <property type="evidence" value="ECO:0007669"/>
    <property type="project" value="InterPro"/>
</dbReference>
<gene>
    <name evidence="3" type="ORF">METZ01_LOCUS193787</name>
</gene>
<dbReference type="PANTHER" id="PTHR43094:SF1">
    <property type="entry name" value="AMINOTRANSFERASE CLASS-III"/>
    <property type="match status" value="1"/>
</dbReference>
<evidence type="ECO:0000256" key="1">
    <source>
        <dbReference type="ARBA" id="ARBA00008954"/>
    </source>
</evidence>
<dbReference type="InterPro" id="IPR049704">
    <property type="entry name" value="Aminotrans_3_PPA_site"/>
</dbReference>
<dbReference type="AlphaFoldDB" id="A0A382DTE6"/>
<evidence type="ECO:0000256" key="2">
    <source>
        <dbReference type="ARBA" id="ARBA00022898"/>
    </source>
</evidence>
<proteinExistence type="inferred from homology"/>
<name>A0A382DTE6_9ZZZZ</name>